<dbReference type="eggNOG" id="COG2226">
    <property type="taxonomic scope" value="Bacteria"/>
</dbReference>
<comment type="caution">
    <text evidence="1">The sequence shown here is derived from an EMBL/GenBank/DDBJ whole genome shotgun (WGS) entry which is preliminary data.</text>
</comment>
<dbReference type="HOGENOM" id="CLU_2735937_0_0_6"/>
<dbReference type="EMBL" id="AAOF01000005">
    <property type="protein sequence ID" value="EAR21894.1"/>
    <property type="molecule type" value="Genomic_DNA"/>
</dbReference>
<dbReference type="SUPFAM" id="SSF53335">
    <property type="entry name" value="S-adenosyl-L-methionine-dependent methyltransferases"/>
    <property type="match status" value="1"/>
</dbReference>
<dbReference type="InterPro" id="IPR029063">
    <property type="entry name" value="SAM-dependent_MTases_sf"/>
</dbReference>
<evidence type="ECO:0000313" key="2">
    <source>
        <dbReference type="Proteomes" id="UP000003374"/>
    </source>
</evidence>
<gene>
    <name evidence="1" type="ORF">NB231_05886</name>
</gene>
<accession>A4BQP4</accession>
<protein>
    <recommendedName>
        <fullName evidence="3">Methylase</fullName>
    </recommendedName>
</protein>
<dbReference type="OrthoDB" id="5563826at2"/>
<reference evidence="1 2" key="1">
    <citation type="submission" date="2006-02" db="EMBL/GenBank/DDBJ databases">
        <authorList>
            <person name="Waterbury J."/>
            <person name="Ferriera S."/>
            <person name="Johnson J."/>
            <person name="Kravitz S."/>
            <person name="Halpern A."/>
            <person name="Remington K."/>
            <person name="Beeson K."/>
            <person name="Tran B."/>
            <person name="Rogers Y.-H."/>
            <person name="Friedman R."/>
            <person name="Venter J.C."/>
        </authorList>
    </citation>
    <scope>NUCLEOTIDE SEQUENCE [LARGE SCALE GENOMIC DNA]</scope>
    <source>
        <strain evidence="1 2">Nb-231</strain>
    </source>
</reference>
<dbReference type="InterPro" id="IPR010342">
    <property type="entry name" value="DUF938"/>
</dbReference>
<keyword evidence="2" id="KW-1185">Reference proteome</keyword>
<evidence type="ECO:0000313" key="1">
    <source>
        <dbReference type="EMBL" id="EAR21894.1"/>
    </source>
</evidence>
<dbReference type="AlphaFoldDB" id="A4BQP4"/>
<dbReference type="PANTHER" id="PTHR20974">
    <property type="entry name" value="UPF0585 PROTEIN CG18661"/>
    <property type="match status" value="1"/>
</dbReference>
<evidence type="ECO:0008006" key="3">
    <source>
        <dbReference type="Google" id="ProtNLM"/>
    </source>
</evidence>
<sequence>MASDLQRPFCAAADRNKAPILDVLRHVFTEAGCILEIGSGTGQHAVYFATNLPHVTWQATELPAELGGIEA</sequence>
<name>A4BQP4_9GAMM</name>
<proteinExistence type="predicted"/>
<dbReference type="PANTHER" id="PTHR20974:SF0">
    <property type="entry name" value="UPF0585 PROTEIN CG18661"/>
    <property type="match status" value="1"/>
</dbReference>
<dbReference type="Proteomes" id="UP000003374">
    <property type="component" value="Unassembled WGS sequence"/>
</dbReference>
<dbReference type="Gene3D" id="3.40.50.150">
    <property type="entry name" value="Vaccinia Virus protein VP39"/>
    <property type="match status" value="1"/>
</dbReference>
<organism evidence="1 2">
    <name type="scientific">Nitrococcus mobilis Nb-231</name>
    <dbReference type="NCBI Taxonomy" id="314278"/>
    <lineage>
        <taxon>Bacteria</taxon>
        <taxon>Pseudomonadati</taxon>
        <taxon>Pseudomonadota</taxon>
        <taxon>Gammaproteobacteria</taxon>
        <taxon>Chromatiales</taxon>
        <taxon>Ectothiorhodospiraceae</taxon>
        <taxon>Nitrococcus</taxon>
    </lineage>
</organism>
<dbReference type="Pfam" id="PF06080">
    <property type="entry name" value="DUF938"/>
    <property type="match status" value="1"/>
</dbReference>
<dbReference type="STRING" id="314278.NB231_05886"/>